<evidence type="ECO:0000256" key="4">
    <source>
        <dbReference type="SAM" id="MobiDB-lite"/>
    </source>
</evidence>
<evidence type="ECO:0000313" key="7">
    <source>
        <dbReference type="Proteomes" id="UP001189122"/>
    </source>
</evidence>
<keyword evidence="7" id="KW-1185">Reference proteome</keyword>
<evidence type="ECO:0000256" key="1">
    <source>
        <dbReference type="ARBA" id="ARBA00005510"/>
    </source>
</evidence>
<keyword evidence="2" id="KW-0805">Transcription regulation</keyword>
<dbReference type="EMBL" id="LR743597">
    <property type="protein sequence ID" value="CAA2628191.1"/>
    <property type="molecule type" value="Genomic_DNA"/>
</dbReference>
<dbReference type="AlphaFoldDB" id="A0A7I8JCJ1"/>
<dbReference type="PROSITE" id="PS50888">
    <property type="entry name" value="BHLH"/>
    <property type="match status" value="1"/>
</dbReference>
<reference evidence="6 7" key="1">
    <citation type="submission" date="2019-12" db="EMBL/GenBank/DDBJ databases">
        <authorList>
            <person name="Scholz U."/>
            <person name="Mascher M."/>
            <person name="Fiebig A."/>
        </authorList>
    </citation>
    <scope>NUCLEOTIDE SEQUENCE</scope>
</reference>
<feature type="compositionally biased region" description="Basic and acidic residues" evidence="4">
    <location>
        <begin position="220"/>
        <end position="248"/>
    </location>
</feature>
<feature type="region of interest" description="Disordered" evidence="4">
    <location>
        <begin position="100"/>
        <end position="133"/>
    </location>
</feature>
<feature type="region of interest" description="Disordered" evidence="4">
    <location>
        <begin position="179"/>
        <end position="248"/>
    </location>
</feature>
<gene>
    <name evidence="6" type="ORF">SI7747_10013838</name>
</gene>
<evidence type="ECO:0000313" key="6">
    <source>
        <dbReference type="EMBL" id="CAA2628191.1"/>
    </source>
</evidence>
<keyword evidence="3" id="KW-0804">Transcription</keyword>
<name>A0A7I8JCJ1_SPIIN</name>
<evidence type="ECO:0000259" key="5">
    <source>
        <dbReference type="PROSITE" id="PS50888"/>
    </source>
</evidence>
<dbReference type="SMART" id="SM00353">
    <property type="entry name" value="HLH"/>
    <property type="match status" value="1"/>
</dbReference>
<dbReference type="Gene3D" id="4.10.280.10">
    <property type="entry name" value="Helix-loop-helix DNA-binding domain"/>
    <property type="match status" value="1"/>
</dbReference>
<feature type="region of interest" description="Disordered" evidence="4">
    <location>
        <begin position="333"/>
        <end position="367"/>
    </location>
</feature>
<dbReference type="Proteomes" id="UP001189122">
    <property type="component" value="Unassembled WGS sequence"/>
</dbReference>
<dbReference type="GO" id="GO:0046983">
    <property type="term" value="F:protein dimerization activity"/>
    <property type="evidence" value="ECO:0007669"/>
    <property type="project" value="InterPro"/>
</dbReference>
<feature type="region of interest" description="Disordered" evidence="4">
    <location>
        <begin position="44"/>
        <end position="64"/>
    </location>
</feature>
<dbReference type="InterPro" id="IPR036638">
    <property type="entry name" value="HLH_DNA-bd_sf"/>
</dbReference>
<comment type="similarity">
    <text evidence="1">Belongs to the bHLH protein family.</text>
</comment>
<accession>A0A7I8JCJ1</accession>
<protein>
    <recommendedName>
        <fullName evidence="5">BHLH domain-containing protein</fullName>
    </recommendedName>
</protein>
<evidence type="ECO:0000256" key="2">
    <source>
        <dbReference type="ARBA" id="ARBA00023015"/>
    </source>
</evidence>
<proteinExistence type="inferred from homology"/>
<dbReference type="InterPro" id="IPR052610">
    <property type="entry name" value="bHLH_transcription_regulator"/>
</dbReference>
<dbReference type="EMBL" id="CACRZD030000010">
    <property type="protein sequence ID" value="CAA6667445.1"/>
    <property type="molecule type" value="Genomic_DNA"/>
</dbReference>
<dbReference type="Pfam" id="PF00010">
    <property type="entry name" value="HLH"/>
    <property type="match status" value="1"/>
</dbReference>
<dbReference type="InterPro" id="IPR011598">
    <property type="entry name" value="bHLH_dom"/>
</dbReference>
<sequence length="384" mass="42354">MELPSVPWQFDQGFDDPGFVDQCDQMPPLGEFISEEQMAAALGNDFGDSLSPESRTSYSALAPAERPSKFLKTGGWSSSDASRRRVLSFAAGEVKPEDEVMGFSVSVGERSNSGRRSPSRSKDHSIAERRRREKLSQRFIALSAMVPGLKKMDKASVLGDAVSYVKKLQERVRTLEDQAVMKTGRIGGPPQEVPAGGGRHRSSSDGNFESPATAGGLPEIDDRRLRAEGPGEDTLREEERRPAEGSGEMEKLQLSVLNASVIPFAGSSFLHHIMAQASLLYPLLLCLARERERVRRLKREPIWFLQIEEECSMTANELVKHLNSAYRQLISSKSGRSSVQPRTKDDGWEPPRRLVNPPSNLGPGDASFHLESPLLVLLREGDKG</sequence>
<dbReference type="PANTHER" id="PTHR45959">
    <property type="entry name" value="BHLH TRANSCRIPTION FACTOR"/>
    <property type="match status" value="1"/>
</dbReference>
<dbReference type="PANTHER" id="PTHR45959:SF2">
    <property type="entry name" value="BHLH TRANSCRIPTION FACTOR"/>
    <property type="match status" value="1"/>
</dbReference>
<organism evidence="6">
    <name type="scientific">Spirodela intermedia</name>
    <name type="common">Intermediate duckweed</name>
    <dbReference type="NCBI Taxonomy" id="51605"/>
    <lineage>
        <taxon>Eukaryota</taxon>
        <taxon>Viridiplantae</taxon>
        <taxon>Streptophyta</taxon>
        <taxon>Embryophyta</taxon>
        <taxon>Tracheophyta</taxon>
        <taxon>Spermatophyta</taxon>
        <taxon>Magnoliopsida</taxon>
        <taxon>Liliopsida</taxon>
        <taxon>Araceae</taxon>
        <taxon>Lemnoideae</taxon>
        <taxon>Spirodela</taxon>
    </lineage>
</organism>
<feature type="compositionally biased region" description="Basic and acidic residues" evidence="4">
    <location>
        <begin position="120"/>
        <end position="133"/>
    </location>
</feature>
<evidence type="ECO:0000256" key="3">
    <source>
        <dbReference type="ARBA" id="ARBA00023163"/>
    </source>
</evidence>
<feature type="compositionally biased region" description="Basic and acidic residues" evidence="4">
    <location>
        <begin position="342"/>
        <end position="352"/>
    </location>
</feature>
<dbReference type="SUPFAM" id="SSF47459">
    <property type="entry name" value="HLH, helix-loop-helix DNA-binding domain"/>
    <property type="match status" value="1"/>
</dbReference>
<feature type="domain" description="BHLH" evidence="5">
    <location>
        <begin position="119"/>
        <end position="168"/>
    </location>
</feature>